<feature type="region of interest" description="Disordered" evidence="7">
    <location>
        <begin position="1"/>
        <end position="58"/>
    </location>
</feature>
<dbReference type="CDD" id="cd20262">
    <property type="entry name" value="Complex1_LYR_LYRM2"/>
    <property type="match status" value="1"/>
</dbReference>
<evidence type="ECO:0000256" key="6">
    <source>
        <dbReference type="ARBA" id="ARBA00044735"/>
    </source>
</evidence>
<protein>
    <recommendedName>
        <fullName evidence="5">LYR motif-containing protein 2</fullName>
    </recommendedName>
</protein>
<evidence type="ECO:0000313" key="9">
    <source>
        <dbReference type="EMBL" id="ETN38598.1"/>
    </source>
</evidence>
<dbReference type="InterPro" id="IPR045293">
    <property type="entry name" value="Complex1_LYR_LYRM2"/>
</dbReference>
<evidence type="ECO:0000256" key="5">
    <source>
        <dbReference type="ARBA" id="ARBA00026235"/>
    </source>
</evidence>
<dbReference type="HOGENOM" id="CLU_1845009_0_0_1"/>
<evidence type="ECO:0000256" key="2">
    <source>
        <dbReference type="ARBA" id="ARBA00009508"/>
    </source>
</evidence>
<keyword evidence="4" id="KW-0496">Mitochondrion</keyword>
<evidence type="ECO:0000259" key="8">
    <source>
        <dbReference type="Pfam" id="PF05347"/>
    </source>
</evidence>
<dbReference type="RefSeq" id="XP_008719187.1">
    <property type="nucleotide sequence ID" value="XM_008720965.1"/>
</dbReference>
<gene>
    <name evidence="9" type="ORF">HMPREF1541_06635</name>
</gene>
<evidence type="ECO:0000256" key="1">
    <source>
        <dbReference type="ARBA" id="ARBA00004173"/>
    </source>
</evidence>
<reference evidence="9 10" key="1">
    <citation type="submission" date="2013-03" db="EMBL/GenBank/DDBJ databases">
        <title>The Genome Sequence of Phialophora europaea CBS 101466.</title>
        <authorList>
            <consortium name="The Broad Institute Genomics Platform"/>
            <person name="Cuomo C."/>
            <person name="de Hoog S."/>
            <person name="Gorbushina A."/>
            <person name="Walker B."/>
            <person name="Young S.K."/>
            <person name="Zeng Q."/>
            <person name="Gargeya S."/>
            <person name="Fitzgerald M."/>
            <person name="Haas B."/>
            <person name="Abouelleil A."/>
            <person name="Allen A.W."/>
            <person name="Alvarado L."/>
            <person name="Arachchi H.M."/>
            <person name="Berlin A.M."/>
            <person name="Chapman S.B."/>
            <person name="Gainer-Dewar J."/>
            <person name="Goldberg J."/>
            <person name="Griggs A."/>
            <person name="Gujja S."/>
            <person name="Hansen M."/>
            <person name="Howarth C."/>
            <person name="Imamovic A."/>
            <person name="Ireland A."/>
            <person name="Larimer J."/>
            <person name="McCowan C."/>
            <person name="Murphy C."/>
            <person name="Pearson M."/>
            <person name="Poon T.W."/>
            <person name="Priest M."/>
            <person name="Roberts A."/>
            <person name="Saif S."/>
            <person name="Shea T."/>
            <person name="Sisk P."/>
            <person name="Sykes S."/>
            <person name="Wortman J."/>
            <person name="Nusbaum C."/>
            <person name="Birren B."/>
        </authorList>
    </citation>
    <scope>NUCLEOTIDE SEQUENCE [LARGE SCALE GENOMIC DNA]</scope>
    <source>
        <strain evidence="9 10">CBS 101466</strain>
    </source>
</reference>
<dbReference type="GO" id="GO:0005739">
    <property type="term" value="C:mitochondrion"/>
    <property type="evidence" value="ECO:0007669"/>
    <property type="project" value="UniProtKB-SubCell"/>
</dbReference>
<dbReference type="STRING" id="1220924.W2RS80"/>
<evidence type="ECO:0000313" key="10">
    <source>
        <dbReference type="Proteomes" id="UP000030752"/>
    </source>
</evidence>
<accession>W2RS80</accession>
<dbReference type="Proteomes" id="UP000030752">
    <property type="component" value="Unassembled WGS sequence"/>
</dbReference>
<dbReference type="Pfam" id="PF05347">
    <property type="entry name" value="Complex1_LYR"/>
    <property type="match status" value="1"/>
</dbReference>
<dbReference type="VEuPathDB" id="FungiDB:HMPREF1541_06635"/>
<dbReference type="PANTHER" id="PTHR13675:SF0">
    <property type="entry name" value="LYR MOTIF-CONTAINING PROTEIN 2"/>
    <property type="match status" value="1"/>
</dbReference>
<evidence type="ECO:0000256" key="4">
    <source>
        <dbReference type="ARBA" id="ARBA00023128"/>
    </source>
</evidence>
<feature type="compositionally biased region" description="Low complexity" evidence="7">
    <location>
        <begin position="1"/>
        <end position="44"/>
    </location>
</feature>
<organism evidence="9 10">
    <name type="scientific">Cyphellophora europaea (strain CBS 101466)</name>
    <name type="common">Phialophora europaea</name>
    <dbReference type="NCBI Taxonomy" id="1220924"/>
    <lineage>
        <taxon>Eukaryota</taxon>
        <taxon>Fungi</taxon>
        <taxon>Dikarya</taxon>
        <taxon>Ascomycota</taxon>
        <taxon>Pezizomycotina</taxon>
        <taxon>Eurotiomycetes</taxon>
        <taxon>Chaetothyriomycetidae</taxon>
        <taxon>Chaetothyriales</taxon>
        <taxon>Cyphellophoraceae</taxon>
        <taxon>Cyphellophora</taxon>
    </lineage>
</organism>
<dbReference type="EMBL" id="KB822722">
    <property type="protein sequence ID" value="ETN38598.1"/>
    <property type="molecule type" value="Genomic_DNA"/>
</dbReference>
<name>W2RS80_CYPE1</name>
<dbReference type="InParanoid" id="W2RS80"/>
<evidence type="ECO:0000256" key="3">
    <source>
        <dbReference type="ARBA" id="ARBA00022946"/>
    </source>
</evidence>
<feature type="domain" description="Complex 1 LYR protein" evidence="8">
    <location>
        <begin position="69"/>
        <end position="127"/>
    </location>
</feature>
<comment type="similarity">
    <text evidence="2">Belongs to the complex I LYR family.</text>
</comment>
<dbReference type="eggNOG" id="ENOG502SAMX">
    <property type="taxonomic scope" value="Eukaryota"/>
</dbReference>
<dbReference type="PANTHER" id="PTHR13675">
    <property type="entry name" value="LYR MOTIF-CONTAINING PROTEIN 2"/>
    <property type="match status" value="1"/>
</dbReference>
<dbReference type="AlphaFoldDB" id="W2RS80"/>
<keyword evidence="3" id="KW-0809">Transit peptide</keyword>
<comment type="subcellular location">
    <subcellularLocation>
        <location evidence="1">Mitochondrion</location>
    </subcellularLocation>
</comment>
<evidence type="ECO:0000256" key="7">
    <source>
        <dbReference type="SAM" id="MobiDB-lite"/>
    </source>
</evidence>
<dbReference type="OrthoDB" id="74240at2759"/>
<proteinExistence type="inferred from homology"/>
<comment type="function">
    <text evidence="6">Involved in efficient integration of the N-module into mitochondrial respiratory chain complex I.</text>
</comment>
<sequence>MRSVLRRLPPSTTTAPRTTPRQYPFIPITTPPSTRTTSSTSTTKPVRKHSRQTSSAKPALSLEHFLVRQRVVSLYRNIIRALHALPRDSAQRHELRDYARTEFERHRAVSDVGKIRYLVSTGKTELDGMRRYLGEMGGR</sequence>
<dbReference type="GeneID" id="19973974"/>
<dbReference type="InterPro" id="IPR008011">
    <property type="entry name" value="Complex1_LYR_dom"/>
</dbReference>
<keyword evidence="10" id="KW-1185">Reference proteome</keyword>